<dbReference type="PANTHER" id="PTHR43941:SF1">
    <property type="entry name" value="STRUCTURAL MAINTENANCE OF CHROMOSOMES PROTEIN 2"/>
    <property type="match status" value="1"/>
</dbReference>
<feature type="region of interest" description="Disordered" evidence="1">
    <location>
        <begin position="384"/>
        <end position="403"/>
    </location>
</feature>
<evidence type="ECO:0000259" key="2">
    <source>
        <dbReference type="PROSITE" id="PS50853"/>
    </source>
</evidence>
<feature type="compositionally biased region" description="Low complexity" evidence="1">
    <location>
        <begin position="554"/>
        <end position="572"/>
    </location>
</feature>
<protein>
    <recommendedName>
        <fullName evidence="2">Fibronectin type-III domain-containing protein</fullName>
    </recommendedName>
</protein>
<evidence type="ECO:0000313" key="3">
    <source>
        <dbReference type="EMBL" id="KAF2751598.1"/>
    </source>
</evidence>
<dbReference type="SUPFAM" id="SSF49265">
    <property type="entry name" value="Fibronectin type III"/>
    <property type="match status" value="1"/>
</dbReference>
<gene>
    <name evidence="3" type="ORF">M011DRAFT_394853</name>
</gene>
<feature type="region of interest" description="Disordered" evidence="1">
    <location>
        <begin position="459"/>
        <end position="483"/>
    </location>
</feature>
<proteinExistence type="predicted"/>
<feature type="region of interest" description="Disordered" evidence="1">
    <location>
        <begin position="530"/>
        <end position="816"/>
    </location>
</feature>
<feature type="region of interest" description="Disordered" evidence="1">
    <location>
        <begin position="253"/>
        <end position="281"/>
    </location>
</feature>
<name>A0A6A6VLX2_9PLEO</name>
<evidence type="ECO:0000256" key="1">
    <source>
        <dbReference type="SAM" id="MobiDB-lite"/>
    </source>
</evidence>
<keyword evidence="4" id="KW-1185">Reference proteome</keyword>
<dbReference type="GO" id="GO:0003682">
    <property type="term" value="F:chromatin binding"/>
    <property type="evidence" value="ECO:0007669"/>
    <property type="project" value="TreeGrafter"/>
</dbReference>
<dbReference type="SMART" id="SM00060">
    <property type="entry name" value="FN3"/>
    <property type="match status" value="1"/>
</dbReference>
<dbReference type="OrthoDB" id="5572782at2759"/>
<sequence>MESLTRFSPDWLKTVCVLSAFLWVAYRAYQVIFKPVEELIALLGLEVPVAPLVSLGDIKCDGVLLRWKPLEPRTSIVKYVIRINGVDIGQVPPQETSITVENLQPDHQYVVRVVTVNSANFQAPSEPIRVRTLPPCKDEYYNPTPQADAFEPTDDDEYTPTPIIRPNKSLADVVTSSPAAPVTREHSNSVSRVRRTEIARRNSPASQTVDQARAAQELDDSPENIRVLTEKLDGLRRELEDVERQIKEEEAEFQAQKASLAEKRDEKRSALKDKEDTSHDLRKKVASLERANVAAQAKRSQQERLLRQKEADRNKLKEDVARWIREAEELRVIAENLEKERVELKAEGEIQIQKLKDKHGQEMQVNKAIEEAIRDKGTQIKALEQEREHEEGEAGFDAQEGVEVDAEEDRQWTAKYNALQQSYAQAWSVMSQAERDNTAAASRLQYLQQRRLSQPQLFASAPSLEAPPRRRNSQVSRPVSIREPYGSAAPGGFVLSNAPTFNSSVTSASPPYPNATPYFNINNGMALPPPNGLTSPSFSHHDFDGLTGGGPMSPTAGALLPSGLLGDDSGLTDAEDENDPGPPQPSMDPSPHLRHILPGLGAPGTLDKVHNPSSPASNPSRSPSLFASPRESASQLGYFPASDNMVDSDKRSIRSASSSVKHKQPSRFQNVFSRQRGKTLSDQGLPLGSLKPTQSQSLPRQDHAGPDPIGTRRRRGSHSEGAWYNNLLRGSRPAPAESSESPKHVATRKRPFAMFGSRGADPWLPSNLSAEDRPSSPRPGSTKSIEFNALPRPSTDSHTRFGWPGSGDGIGGARSSALGLVDWSNNATAWGSRLPSRRPSLQHGSTVDLVHDELFHGDLPDFPSTTRSPAQAPIGTRPQSSASHMPVGAPVPPTPPKALNPAAPTFEIKNLFARGEKSEEDKAQKAKKAAEKAAEKNAEKAEKEAKKAEKVAERKASKAEKSDKALRKEKERQWQEMAGEHGSFSYPLDPRRSRDARSVSTVDISEASPRASLEKTVSMTSSDAHAACKETFMQKLSRKSSSSQFLQFGKAKSNLFLKKSNEPSTPPVDHEHDGFLNVVRSVDSSTTNSPSVGTPKDKSSGLSWSSIKRMGKRGDKTPSLHESIASETTEDEEDGDGFKS</sequence>
<dbReference type="GO" id="GO:0007076">
    <property type="term" value="P:mitotic chromosome condensation"/>
    <property type="evidence" value="ECO:0007669"/>
    <property type="project" value="TreeGrafter"/>
</dbReference>
<dbReference type="GO" id="GO:0000793">
    <property type="term" value="C:condensed chromosome"/>
    <property type="evidence" value="ECO:0007669"/>
    <property type="project" value="TreeGrafter"/>
</dbReference>
<dbReference type="GO" id="GO:0000785">
    <property type="term" value="C:chromatin"/>
    <property type="evidence" value="ECO:0007669"/>
    <property type="project" value="TreeGrafter"/>
</dbReference>
<dbReference type="EMBL" id="MU006562">
    <property type="protein sequence ID" value="KAF2751598.1"/>
    <property type="molecule type" value="Genomic_DNA"/>
</dbReference>
<dbReference type="PANTHER" id="PTHR43941">
    <property type="entry name" value="STRUCTURAL MAINTENANCE OF CHROMOSOMES PROTEIN 2"/>
    <property type="match status" value="1"/>
</dbReference>
<feature type="region of interest" description="Disordered" evidence="1">
    <location>
        <begin position="1057"/>
        <end position="1140"/>
    </location>
</feature>
<feature type="compositionally biased region" description="Low complexity" evidence="1">
    <location>
        <begin position="612"/>
        <end position="624"/>
    </location>
</feature>
<dbReference type="InterPro" id="IPR036116">
    <property type="entry name" value="FN3_sf"/>
</dbReference>
<dbReference type="InterPro" id="IPR003961">
    <property type="entry name" value="FN3_dom"/>
</dbReference>
<dbReference type="CDD" id="cd00063">
    <property type="entry name" value="FN3"/>
    <property type="match status" value="1"/>
</dbReference>
<feature type="compositionally biased region" description="Basic and acidic residues" evidence="1">
    <location>
        <begin position="914"/>
        <end position="974"/>
    </location>
</feature>
<dbReference type="Gene3D" id="2.60.40.10">
    <property type="entry name" value="Immunoglobulins"/>
    <property type="match status" value="1"/>
</dbReference>
<feature type="compositionally biased region" description="Acidic residues" evidence="1">
    <location>
        <begin position="1128"/>
        <end position="1140"/>
    </location>
</feature>
<feature type="domain" description="Fibronectin type-III" evidence="2">
    <location>
        <begin position="48"/>
        <end position="135"/>
    </location>
</feature>
<feature type="compositionally biased region" description="Pro residues" evidence="1">
    <location>
        <begin position="889"/>
        <end position="898"/>
    </location>
</feature>
<feature type="region of interest" description="Disordered" evidence="1">
    <location>
        <begin position="856"/>
        <end position="1018"/>
    </location>
</feature>
<dbReference type="GO" id="GO:0000796">
    <property type="term" value="C:condensin complex"/>
    <property type="evidence" value="ECO:0007669"/>
    <property type="project" value="TreeGrafter"/>
</dbReference>
<feature type="region of interest" description="Disordered" evidence="1">
    <location>
        <begin position="177"/>
        <end position="222"/>
    </location>
</feature>
<dbReference type="AlphaFoldDB" id="A0A6A6VLX2"/>
<organism evidence="3 4">
    <name type="scientific">Sporormia fimetaria CBS 119925</name>
    <dbReference type="NCBI Taxonomy" id="1340428"/>
    <lineage>
        <taxon>Eukaryota</taxon>
        <taxon>Fungi</taxon>
        <taxon>Dikarya</taxon>
        <taxon>Ascomycota</taxon>
        <taxon>Pezizomycotina</taxon>
        <taxon>Dothideomycetes</taxon>
        <taxon>Pleosporomycetidae</taxon>
        <taxon>Pleosporales</taxon>
        <taxon>Sporormiaceae</taxon>
        <taxon>Sporormia</taxon>
    </lineage>
</organism>
<reference evidence="3" key="1">
    <citation type="journal article" date="2020" name="Stud. Mycol.">
        <title>101 Dothideomycetes genomes: a test case for predicting lifestyles and emergence of pathogens.</title>
        <authorList>
            <person name="Haridas S."/>
            <person name="Albert R."/>
            <person name="Binder M."/>
            <person name="Bloem J."/>
            <person name="Labutti K."/>
            <person name="Salamov A."/>
            <person name="Andreopoulos B."/>
            <person name="Baker S."/>
            <person name="Barry K."/>
            <person name="Bills G."/>
            <person name="Bluhm B."/>
            <person name="Cannon C."/>
            <person name="Castanera R."/>
            <person name="Culley D."/>
            <person name="Daum C."/>
            <person name="Ezra D."/>
            <person name="Gonzalez J."/>
            <person name="Henrissat B."/>
            <person name="Kuo A."/>
            <person name="Liang C."/>
            <person name="Lipzen A."/>
            <person name="Lutzoni F."/>
            <person name="Magnuson J."/>
            <person name="Mondo S."/>
            <person name="Nolan M."/>
            <person name="Ohm R."/>
            <person name="Pangilinan J."/>
            <person name="Park H.-J."/>
            <person name="Ramirez L."/>
            <person name="Alfaro M."/>
            <person name="Sun H."/>
            <person name="Tritt A."/>
            <person name="Yoshinaga Y."/>
            <person name="Zwiers L.-H."/>
            <person name="Turgeon B."/>
            <person name="Goodwin S."/>
            <person name="Spatafora J."/>
            <person name="Crous P."/>
            <person name="Grigoriev I."/>
        </authorList>
    </citation>
    <scope>NUCLEOTIDE SEQUENCE</scope>
    <source>
        <strain evidence="3">CBS 119925</strain>
    </source>
</reference>
<evidence type="ECO:0000313" key="4">
    <source>
        <dbReference type="Proteomes" id="UP000799440"/>
    </source>
</evidence>
<dbReference type="Pfam" id="PF00041">
    <property type="entry name" value="fn3"/>
    <property type="match status" value="1"/>
</dbReference>
<dbReference type="PROSITE" id="PS50853">
    <property type="entry name" value="FN3"/>
    <property type="match status" value="1"/>
</dbReference>
<accession>A0A6A6VLX2</accession>
<dbReference type="Proteomes" id="UP000799440">
    <property type="component" value="Unassembled WGS sequence"/>
</dbReference>
<feature type="compositionally biased region" description="Polar residues" evidence="1">
    <location>
        <begin position="1082"/>
        <end position="1092"/>
    </location>
</feature>
<feature type="compositionally biased region" description="Polar residues" evidence="1">
    <location>
        <begin position="666"/>
        <end position="682"/>
    </location>
</feature>
<feature type="compositionally biased region" description="Basic and acidic residues" evidence="1">
    <location>
        <begin position="260"/>
        <end position="280"/>
    </location>
</feature>
<dbReference type="InterPro" id="IPR013783">
    <property type="entry name" value="Ig-like_fold"/>
</dbReference>